<evidence type="ECO:0000256" key="5">
    <source>
        <dbReference type="PROSITE-ProRule" id="PRU00309"/>
    </source>
</evidence>
<evidence type="ECO:0000256" key="4">
    <source>
        <dbReference type="ARBA" id="ARBA00023125"/>
    </source>
</evidence>
<keyword evidence="8" id="KW-1185">Reference proteome</keyword>
<evidence type="ECO:0000256" key="3">
    <source>
        <dbReference type="ARBA" id="ARBA00022833"/>
    </source>
</evidence>
<gene>
    <name evidence="7" type="ORF">ALC57_15087</name>
</gene>
<evidence type="ECO:0000256" key="2">
    <source>
        <dbReference type="ARBA" id="ARBA00022771"/>
    </source>
</evidence>
<evidence type="ECO:0000256" key="1">
    <source>
        <dbReference type="ARBA" id="ARBA00022723"/>
    </source>
</evidence>
<sequence length="67" mass="7706">CTTGYKSNSEKVPCFSVPSDEKIAKLWQVALKRSILDQKNTLDKKKEQVVCANHFTRRNSLEKRPVL</sequence>
<keyword evidence="4 5" id="KW-0238">DNA-binding</keyword>
<dbReference type="InterPro" id="IPR006612">
    <property type="entry name" value="THAP_Znf"/>
</dbReference>
<evidence type="ECO:0000259" key="6">
    <source>
        <dbReference type="PROSITE" id="PS50950"/>
    </source>
</evidence>
<dbReference type="Proteomes" id="UP000078492">
    <property type="component" value="Unassembled WGS sequence"/>
</dbReference>
<dbReference type="AlphaFoldDB" id="A0A151IXF9"/>
<feature type="non-terminal residue" evidence="7">
    <location>
        <position position="1"/>
    </location>
</feature>
<proteinExistence type="predicted"/>
<accession>A0A151IXF9</accession>
<organism evidence="7 8">
    <name type="scientific">Trachymyrmex cornetzi</name>
    <dbReference type="NCBI Taxonomy" id="471704"/>
    <lineage>
        <taxon>Eukaryota</taxon>
        <taxon>Metazoa</taxon>
        <taxon>Ecdysozoa</taxon>
        <taxon>Arthropoda</taxon>
        <taxon>Hexapoda</taxon>
        <taxon>Insecta</taxon>
        <taxon>Pterygota</taxon>
        <taxon>Neoptera</taxon>
        <taxon>Endopterygota</taxon>
        <taxon>Hymenoptera</taxon>
        <taxon>Apocrita</taxon>
        <taxon>Aculeata</taxon>
        <taxon>Formicoidea</taxon>
        <taxon>Formicidae</taxon>
        <taxon>Myrmicinae</taxon>
        <taxon>Trachymyrmex</taxon>
    </lineage>
</organism>
<evidence type="ECO:0000313" key="7">
    <source>
        <dbReference type="EMBL" id="KYN12728.1"/>
    </source>
</evidence>
<dbReference type="Gene3D" id="6.20.210.20">
    <property type="entry name" value="THAP domain"/>
    <property type="match status" value="1"/>
</dbReference>
<dbReference type="Pfam" id="PF05485">
    <property type="entry name" value="THAP"/>
    <property type="match status" value="1"/>
</dbReference>
<dbReference type="GO" id="GO:0008270">
    <property type="term" value="F:zinc ion binding"/>
    <property type="evidence" value="ECO:0007669"/>
    <property type="project" value="UniProtKB-KW"/>
</dbReference>
<reference evidence="7 8" key="1">
    <citation type="submission" date="2015-09" db="EMBL/GenBank/DDBJ databases">
        <title>Trachymyrmex cornetzi WGS genome.</title>
        <authorList>
            <person name="Nygaard S."/>
            <person name="Hu H."/>
            <person name="Boomsma J."/>
            <person name="Zhang G."/>
        </authorList>
    </citation>
    <scope>NUCLEOTIDE SEQUENCE [LARGE SCALE GENOMIC DNA]</scope>
    <source>
        <strain evidence="7">Tcor2-1</strain>
        <tissue evidence="7">Whole body</tissue>
    </source>
</reference>
<name>A0A151IXF9_9HYME</name>
<dbReference type="InterPro" id="IPR038441">
    <property type="entry name" value="THAP_Znf_sf"/>
</dbReference>
<keyword evidence="3" id="KW-0862">Zinc</keyword>
<keyword evidence="1" id="KW-0479">Metal-binding</keyword>
<dbReference type="EMBL" id="KQ980807">
    <property type="protein sequence ID" value="KYN12728.1"/>
    <property type="molecule type" value="Genomic_DNA"/>
</dbReference>
<feature type="domain" description="THAP-type" evidence="6">
    <location>
        <begin position="1"/>
        <end position="67"/>
    </location>
</feature>
<dbReference type="SUPFAM" id="SSF57716">
    <property type="entry name" value="Glucocorticoid receptor-like (DNA-binding domain)"/>
    <property type="match status" value="1"/>
</dbReference>
<dbReference type="PROSITE" id="PS50950">
    <property type="entry name" value="ZF_THAP"/>
    <property type="match status" value="1"/>
</dbReference>
<protein>
    <recommendedName>
        <fullName evidence="6">THAP-type domain-containing protein</fullName>
    </recommendedName>
</protein>
<dbReference type="GO" id="GO:0003677">
    <property type="term" value="F:DNA binding"/>
    <property type="evidence" value="ECO:0007669"/>
    <property type="project" value="UniProtKB-UniRule"/>
</dbReference>
<evidence type="ECO:0000313" key="8">
    <source>
        <dbReference type="Proteomes" id="UP000078492"/>
    </source>
</evidence>
<keyword evidence="2 5" id="KW-0863">Zinc-finger</keyword>